<dbReference type="SUPFAM" id="SSF52218">
    <property type="entry name" value="Flavoproteins"/>
    <property type="match status" value="1"/>
</dbReference>
<dbReference type="InterPro" id="IPR029039">
    <property type="entry name" value="Flavoprotein-like_sf"/>
</dbReference>
<keyword evidence="3" id="KW-1185">Reference proteome</keyword>
<sequence length="151" mass="16257">MYYSHSSHTANLAKMIQKLAGGTLCELIPRDSYPSVYRELVDQAKKEITSGYLPELKVPAESAESYDIIFLGTPNWWSTLAPPVATFLHRQSLAGKTVVPFCTHGGGGSGRVSQDIAKLCPDAVLRPGFAAYENSAKETDVAAWLAGLGVL</sequence>
<dbReference type="PANTHER" id="PTHR39201:SF1">
    <property type="entry name" value="FLAVODOXIN-LIKE DOMAIN-CONTAINING PROTEIN"/>
    <property type="match status" value="1"/>
</dbReference>
<comment type="caution">
    <text evidence="2">The sequence shown here is derived from an EMBL/GenBank/DDBJ whole genome shotgun (WGS) entry which is preliminary data.</text>
</comment>
<dbReference type="Proteomes" id="UP001141336">
    <property type="component" value="Unassembled WGS sequence"/>
</dbReference>
<gene>
    <name evidence="2" type="ORF">O0S09_08795</name>
</gene>
<protein>
    <submittedName>
        <fullName evidence="2">Flavodoxin</fullName>
    </submittedName>
</protein>
<name>A0ABT4IP65_9EURY</name>
<dbReference type="EMBL" id="JAPTGC010000016">
    <property type="protein sequence ID" value="MCZ0863341.1"/>
    <property type="molecule type" value="Genomic_DNA"/>
</dbReference>
<dbReference type="Gene3D" id="3.40.50.360">
    <property type="match status" value="1"/>
</dbReference>
<reference evidence="2" key="1">
    <citation type="submission" date="2022-12" db="EMBL/GenBank/DDBJ databases">
        <title>Isolation and characterisation of novel Methanocorpusculum spp. from native Australian herbivores indicates the genus is ancestrally host-associated.</title>
        <authorList>
            <person name="Volmer J.G."/>
            <person name="Soo R.M."/>
            <person name="Evans P.N."/>
            <person name="Hoedt E.C."/>
            <person name="Astorga Alsina A.L."/>
            <person name="Woodcroft B.J."/>
            <person name="Tyson G.W."/>
            <person name="Hugenholtz P."/>
            <person name="Morrison M."/>
        </authorList>
    </citation>
    <scope>NUCLEOTIDE SEQUENCE</scope>
    <source>
        <strain evidence="2">CW153</strain>
    </source>
</reference>
<evidence type="ECO:0000259" key="1">
    <source>
        <dbReference type="Pfam" id="PF12682"/>
    </source>
</evidence>
<evidence type="ECO:0000313" key="2">
    <source>
        <dbReference type="EMBL" id="MCZ0863341.1"/>
    </source>
</evidence>
<dbReference type="PANTHER" id="PTHR39201">
    <property type="entry name" value="EXPORTED PROTEIN-RELATED"/>
    <property type="match status" value="1"/>
</dbReference>
<evidence type="ECO:0000313" key="3">
    <source>
        <dbReference type="Proteomes" id="UP001141336"/>
    </source>
</evidence>
<organism evidence="2 3">
    <name type="scientific">Methanocorpusculum vombati</name>
    <dbReference type="NCBI Taxonomy" id="3002864"/>
    <lineage>
        <taxon>Archaea</taxon>
        <taxon>Methanobacteriati</taxon>
        <taxon>Methanobacteriota</taxon>
        <taxon>Stenosarchaea group</taxon>
        <taxon>Methanomicrobia</taxon>
        <taxon>Methanomicrobiales</taxon>
        <taxon>Methanocorpusculaceae</taxon>
        <taxon>Methanocorpusculum</taxon>
    </lineage>
</organism>
<dbReference type="InterPro" id="IPR008254">
    <property type="entry name" value="Flavodoxin/NO_synth"/>
</dbReference>
<proteinExistence type="predicted"/>
<accession>A0ABT4IP65</accession>
<dbReference type="Pfam" id="PF12682">
    <property type="entry name" value="Flavodoxin_4"/>
    <property type="match status" value="1"/>
</dbReference>
<feature type="domain" description="Flavodoxin-like" evidence="1">
    <location>
        <begin position="2"/>
        <end position="145"/>
    </location>
</feature>